<evidence type="ECO:0000256" key="5">
    <source>
        <dbReference type="ARBA" id="ARBA00022723"/>
    </source>
</evidence>
<evidence type="ECO:0000256" key="10">
    <source>
        <dbReference type="SAM" id="SignalP"/>
    </source>
</evidence>
<evidence type="ECO:0000259" key="11">
    <source>
        <dbReference type="Pfam" id="PF00394"/>
    </source>
</evidence>
<dbReference type="SUPFAM" id="SSF49503">
    <property type="entry name" value="Cupredoxins"/>
    <property type="match status" value="3"/>
</dbReference>
<keyword evidence="7" id="KW-0186">Copper</keyword>
<keyword evidence="6" id="KW-0560">Oxidoreductase</keyword>
<dbReference type="CDD" id="cd13901">
    <property type="entry name" value="CuRO_3_MaLCC_like"/>
    <property type="match status" value="1"/>
</dbReference>
<accession>A0A1Y1ZSL0</accession>
<dbReference type="EC" id="1.10.3.2" evidence="4"/>
<dbReference type="STRING" id="1231657.A0A1Y1ZSL0"/>
<dbReference type="PANTHER" id="PTHR11709">
    <property type="entry name" value="MULTI-COPPER OXIDASE"/>
    <property type="match status" value="1"/>
</dbReference>
<gene>
    <name evidence="14" type="ORF">BCR34DRAFT_511928</name>
</gene>
<keyword evidence="5" id="KW-0479">Metal-binding</keyword>
<evidence type="ECO:0000313" key="14">
    <source>
        <dbReference type="EMBL" id="ORY12815.1"/>
    </source>
</evidence>
<proteinExistence type="inferred from homology"/>
<dbReference type="PROSITE" id="PS00080">
    <property type="entry name" value="MULTICOPPER_OXIDASE2"/>
    <property type="match status" value="1"/>
</dbReference>
<evidence type="ECO:0000256" key="6">
    <source>
        <dbReference type="ARBA" id="ARBA00023002"/>
    </source>
</evidence>
<sequence length="604" mass="65420">MRFQHLAGLAAFASTSLAETIPFDHILWGTAGPAGNHLQVRATSTTPATSTSTRVADAACTNGPLTRNCWSNGYSVATDFDAKWPTTGKTVSYSLEITNGTCNPDGHGSKPCQLFNGQYPAPVITANWGDTLSITVKNSLTGNGTGIHWHGIRQLGTCPQDGVPGITECPLAPGDTKTYTWKATQFGTTWYHSHYSSQYGEGAFGAIVINGPASANYDVDLGPMVLNDYYYQTSYQLEAIAHQNLQSGKPPPPADNIMVNGTGRSASGSGSYGKVTLTKGKKYRLRLINTSVDNNIRVSLDNHPFQIITADLVPIKPINANWVLLAIGQRYDVIFTANQTVGNYWFRAEVATDCASSNNFYGRSIFSYSGAPSGDPSSSAATQPSGCTDMSPLVPWVRNTVDSTAFVNQVGNLEIDLTVEQTTTNGQNIVFWGVNLTAINVDWNMPTLQYVKEGNTSYPSILNLIEIPNEGTWSYWIIQETAGTKVPIPHPIHLHGHDFYVLGTGSGTFDKSSSPSTLQYDNPIRRDTAILPGNGWLAIGFPTDNPGAWLMHCHIAWHVADGLAVQFLESKSTAPPVDASWETTCSNYQKYSKTAYWQKTDSGL</sequence>
<evidence type="ECO:0000256" key="4">
    <source>
        <dbReference type="ARBA" id="ARBA00012297"/>
    </source>
</evidence>
<evidence type="ECO:0000313" key="15">
    <source>
        <dbReference type="Proteomes" id="UP000193144"/>
    </source>
</evidence>
<name>A0A1Y1ZSL0_9PLEO</name>
<dbReference type="AlphaFoldDB" id="A0A1Y1ZSL0"/>
<dbReference type="InterPro" id="IPR008972">
    <property type="entry name" value="Cupredoxin"/>
</dbReference>
<organism evidence="14 15">
    <name type="scientific">Clohesyomyces aquaticus</name>
    <dbReference type="NCBI Taxonomy" id="1231657"/>
    <lineage>
        <taxon>Eukaryota</taxon>
        <taxon>Fungi</taxon>
        <taxon>Dikarya</taxon>
        <taxon>Ascomycota</taxon>
        <taxon>Pezizomycotina</taxon>
        <taxon>Dothideomycetes</taxon>
        <taxon>Pleosporomycetidae</taxon>
        <taxon>Pleosporales</taxon>
        <taxon>Lindgomycetaceae</taxon>
        <taxon>Clohesyomyces</taxon>
    </lineage>
</organism>
<evidence type="ECO:0000256" key="9">
    <source>
        <dbReference type="ARBA" id="ARBA00023185"/>
    </source>
</evidence>
<dbReference type="GO" id="GO:0046274">
    <property type="term" value="P:lignin catabolic process"/>
    <property type="evidence" value="ECO:0007669"/>
    <property type="project" value="UniProtKB-KW"/>
</dbReference>
<comment type="catalytic activity">
    <reaction evidence="1">
        <text>4 hydroquinone + O2 = 4 benzosemiquinone + 2 H2O</text>
        <dbReference type="Rhea" id="RHEA:11276"/>
        <dbReference type="ChEBI" id="CHEBI:15377"/>
        <dbReference type="ChEBI" id="CHEBI:15379"/>
        <dbReference type="ChEBI" id="CHEBI:17594"/>
        <dbReference type="ChEBI" id="CHEBI:17977"/>
        <dbReference type="EC" id="1.10.3.2"/>
    </reaction>
</comment>
<comment type="similarity">
    <text evidence="3">Belongs to the multicopper oxidase family.</text>
</comment>
<keyword evidence="10" id="KW-0732">Signal</keyword>
<dbReference type="InterPro" id="IPR002355">
    <property type="entry name" value="Cu_oxidase_Cu_BS"/>
</dbReference>
<feature type="domain" description="Plastocyanin-like" evidence="12">
    <location>
        <begin position="441"/>
        <end position="571"/>
    </location>
</feature>
<evidence type="ECO:0000256" key="1">
    <source>
        <dbReference type="ARBA" id="ARBA00000349"/>
    </source>
</evidence>
<dbReference type="InterPro" id="IPR001117">
    <property type="entry name" value="Cu-oxidase_2nd"/>
</dbReference>
<dbReference type="Pfam" id="PF07732">
    <property type="entry name" value="Cu-oxidase_3"/>
    <property type="match status" value="1"/>
</dbReference>
<keyword evidence="9" id="KW-0439">Lignin degradation</keyword>
<protein>
    <recommendedName>
        <fullName evidence="4">laccase</fullName>
        <ecNumber evidence="4">1.10.3.2</ecNumber>
    </recommendedName>
</protein>
<evidence type="ECO:0000259" key="13">
    <source>
        <dbReference type="Pfam" id="PF07732"/>
    </source>
</evidence>
<dbReference type="Pfam" id="PF07731">
    <property type="entry name" value="Cu-oxidase_2"/>
    <property type="match status" value="1"/>
</dbReference>
<dbReference type="PANTHER" id="PTHR11709:SF87">
    <property type="entry name" value="LACCASE"/>
    <property type="match status" value="1"/>
</dbReference>
<feature type="chain" id="PRO_5012937513" description="laccase" evidence="10">
    <location>
        <begin position="19"/>
        <end position="604"/>
    </location>
</feature>
<reference evidence="14 15" key="1">
    <citation type="submission" date="2016-07" db="EMBL/GenBank/DDBJ databases">
        <title>Pervasive Adenine N6-methylation of Active Genes in Fungi.</title>
        <authorList>
            <consortium name="DOE Joint Genome Institute"/>
            <person name="Mondo S.J."/>
            <person name="Dannebaum R.O."/>
            <person name="Kuo R.C."/>
            <person name="Labutti K."/>
            <person name="Haridas S."/>
            <person name="Kuo A."/>
            <person name="Salamov A."/>
            <person name="Ahrendt S.R."/>
            <person name="Lipzen A."/>
            <person name="Sullivan W."/>
            <person name="Andreopoulos W.B."/>
            <person name="Clum A."/>
            <person name="Lindquist E."/>
            <person name="Daum C."/>
            <person name="Ramamoorthy G.K."/>
            <person name="Gryganskyi A."/>
            <person name="Culley D."/>
            <person name="Magnuson J.K."/>
            <person name="James T.Y."/>
            <person name="O'Malley M.A."/>
            <person name="Stajich J.E."/>
            <person name="Spatafora J.W."/>
            <person name="Visel A."/>
            <person name="Grigoriev I.V."/>
        </authorList>
    </citation>
    <scope>NUCLEOTIDE SEQUENCE [LARGE SCALE GENOMIC DNA]</scope>
    <source>
        <strain evidence="14 15">CBS 115471</strain>
    </source>
</reference>
<evidence type="ECO:0000256" key="7">
    <source>
        <dbReference type="ARBA" id="ARBA00023008"/>
    </source>
</evidence>
<comment type="caution">
    <text evidence="14">The sequence shown here is derived from an EMBL/GenBank/DDBJ whole genome shotgun (WGS) entry which is preliminary data.</text>
</comment>
<feature type="domain" description="Plastocyanin-like" evidence="13">
    <location>
        <begin position="97"/>
        <end position="213"/>
    </location>
</feature>
<dbReference type="GO" id="GO:0005507">
    <property type="term" value="F:copper ion binding"/>
    <property type="evidence" value="ECO:0007669"/>
    <property type="project" value="InterPro"/>
</dbReference>
<evidence type="ECO:0000256" key="3">
    <source>
        <dbReference type="ARBA" id="ARBA00010609"/>
    </source>
</evidence>
<dbReference type="InterPro" id="IPR045087">
    <property type="entry name" value="Cu-oxidase_fam"/>
</dbReference>
<evidence type="ECO:0000256" key="2">
    <source>
        <dbReference type="ARBA" id="ARBA00001935"/>
    </source>
</evidence>
<dbReference type="FunFam" id="2.60.40.420:FF:000045">
    <property type="entry name" value="Laccase 2"/>
    <property type="match status" value="1"/>
</dbReference>
<dbReference type="PROSITE" id="PS00079">
    <property type="entry name" value="MULTICOPPER_OXIDASE1"/>
    <property type="match status" value="1"/>
</dbReference>
<dbReference type="GO" id="GO:0052716">
    <property type="term" value="F:hydroquinone:oxygen oxidoreductase activity"/>
    <property type="evidence" value="ECO:0007669"/>
    <property type="project" value="UniProtKB-EC"/>
</dbReference>
<dbReference type="EMBL" id="MCFA01000047">
    <property type="protein sequence ID" value="ORY12815.1"/>
    <property type="molecule type" value="Genomic_DNA"/>
</dbReference>
<feature type="signal peptide" evidence="10">
    <location>
        <begin position="1"/>
        <end position="18"/>
    </location>
</feature>
<dbReference type="CDD" id="cd13880">
    <property type="entry name" value="CuRO_2_MaLCC_like"/>
    <property type="match status" value="1"/>
</dbReference>
<feature type="domain" description="Plastocyanin-like" evidence="11">
    <location>
        <begin position="224"/>
        <end position="371"/>
    </location>
</feature>
<evidence type="ECO:0000256" key="8">
    <source>
        <dbReference type="ARBA" id="ARBA00023180"/>
    </source>
</evidence>
<comment type="cofactor">
    <cofactor evidence="2">
        <name>Cu cation</name>
        <dbReference type="ChEBI" id="CHEBI:23378"/>
    </cofactor>
</comment>
<dbReference type="Proteomes" id="UP000193144">
    <property type="component" value="Unassembled WGS sequence"/>
</dbReference>
<evidence type="ECO:0000259" key="12">
    <source>
        <dbReference type="Pfam" id="PF07731"/>
    </source>
</evidence>
<dbReference type="CDD" id="cd13854">
    <property type="entry name" value="CuRO_1_MaLCC_like"/>
    <property type="match status" value="1"/>
</dbReference>
<dbReference type="FunFam" id="2.60.40.420:FF:000021">
    <property type="entry name" value="Extracellular dihydrogeodin oxidase/laccase"/>
    <property type="match status" value="1"/>
</dbReference>
<keyword evidence="15" id="KW-1185">Reference proteome</keyword>
<dbReference type="InterPro" id="IPR011706">
    <property type="entry name" value="Cu-oxidase_C"/>
</dbReference>
<dbReference type="InterPro" id="IPR033138">
    <property type="entry name" value="Cu_oxidase_CS"/>
</dbReference>
<dbReference type="InterPro" id="IPR011707">
    <property type="entry name" value="Cu-oxidase-like_N"/>
</dbReference>
<dbReference type="Pfam" id="PF00394">
    <property type="entry name" value="Cu-oxidase"/>
    <property type="match status" value="1"/>
</dbReference>
<keyword evidence="8" id="KW-0325">Glycoprotein</keyword>
<dbReference type="Gene3D" id="2.60.40.420">
    <property type="entry name" value="Cupredoxins - blue copper proteins"/>
    <property type="match status" value="3"/>
</dbReference>
<dbReference type="OrthoDB" id="2121828at2759"/>